<feature type="region of interest" description="Disordered" evidence="1">
    <location>
        <begin position="1"/>
        <end position="51"/>
    </location>
</feature>
<gene>
    <name evidence="2" type="ORF">D9611_000962</name>
</gene>
<name>A0A8H5F7E4_9AGAR</name>
<comment type="caution">
    <text evidence="2">The sequence shown here is derived from an EMBL/GenBank/DDBJ whole genome shotgun (WGS) entry which is preliminary data.</text>
</comment>
<dbReference type="EMBL" id="JAACJK010000163">
    <property type="protein sequence ID" value="KAF5326456.1"/>
    <property type="molecule type" value="Genomic_DNA"/>
</dbReference>
<reference evidence="2 3" key="1">
    <citation type="journal article" date="2020" name="ISME J.">
        <title>Uncovering the hidden diversity of litter-decomposition mechanisms in mushroom-forming fungi.</title>
        <authorList>
            <person name="Floudas D."/>
            <person name="Bentzer J."/>
            <person name="Ahren D."/>
            <person name="Johansson T."/>
            <person name="Persson P."/>
            <person name="Tunlid A."/>
        </authorList>
    </citation>
    <scope>NUCLEOTIDE SEQUENCE [LARGE SCALE GENOMIC DNA]</scope>
    <source>
        <strain evidence="2 3">CBS 175.51</strain>
    </source>
</reference>
<accession>A0A8H5F7E4</accession>
<feature type="compositionally biased region" description="Polar residues" evidence="1">
    <location>
        <begin position="33"/>
        <end position="47"/>
    </location>
</feature>
<sequence>MLREEEGKTSALRRTLENATSQGGEKEAPSSPKGDNNDSSIPNSPVPFSTKDPLYEAFIKTWCFVGEPAPLQADLAGEKKVLAEDVPAPGQSKPASASHPQDQPRAPRRTKSMILQTRETGESQSRSTGNPNCELGQRGQACYMRTGRARPNCHCSIISSSSAGRLPVKFERAGSFQAHSN</sequence>
<proteinExistence type="predicted"/>
<evidence type="ECO:0000313" key="2">
    <source>
        <dbReference type="EMBL" id="KAF5326456.1"/>
    </source>
</evidence>
<dbReference type="OrthoDB" id="10584304at2759"/>
<evidence type="ECO:0000256" key="1">
    <source>
        <dbReference type="SAM" id="MobiDB-lite"/>
    </source>
</evidence>
<feature type="region of interest" description="Disordered" evidence="1">
    <location>
        <begin position="82"/>
        <end position="137"/>
    </location>
</feature>
<evidence type="ECO:0000313" key="3">
    <source>
        <dbReference type="Proteomes" id="UP000541558"/>
    </source>
</evidence>
<organism evidence="2 3">
    <name type="scientific">Ephemerocybe angulata</name>
    <dbReference type="NCBI Taxonomy" id="980116"/>
    <lineage>
        <taxon>Eukaryota</taxon>
        <taxon>Fungi</taxon>
        <taxon>Dikarya</taxon>
        <taxon>Basidiomycota</taxon>
        <taxon>Agaricomycotina</taxon>
        <taxon>Agaricomycetes</taxon>
        <taxon>Agaricomycetidae</taxon>
        <taxon>Agaricales</taxon>
        <taxon>Agaricineae</taxon>
        <taxon>Psathyrellaceae</taxon>
        <taxon>Ephemerocybe</taxon>
    </lineage>
</organism>
<dbReference type="Proteomes" id="UP000541558">
    <property type="component" value="Unassembled WGS sequence"/>
</dbReference>
<protein>
    <submittedName>
        <fullName evidence="2">Uncharacterized protein</fullName>
    </submittedName>
</protein>
<keyword evidence="3" id="KW-1185">Reference proteome</keyword>
<feature type="compositionally biased region" description="Polar residues" evidence="1">
    <location>
        <begin position="113"/>
        <end position="131"/>
    </location>
</feature>
<dbReference type="AlphaFoldDB" id="A0A8H5F7E4"/>